<protein>
    <submittedName>
        <fullName evidence="2">Uncharacterized protein</fullName>
    </submittedName>
</protein>
<feature type="transmembrane region" description="Helical" evidence="1">
    <location>
        <begin position="49"/>
        <end position="66"/>
    </location>
</feature>
<name>A0ABR3D1X5_NEUIN</name>
<keyword evidence="3" id="KW-1185">Reference proteome</keyword>
<keyword evidence="1" id="KW-0472">Membrane</keyword>
<feature type="transmembrane region" description="Helical" evidence="1">
    <location>
        <begin position="21"/>
        <end position="43"/>
    </location>
</feature>
<evidence type="ECO:0000256" key="1">
    <source>
        <dbReference type="SAM" id="Phobius"/>
    </source>
</evidence>
<gene>
    <name evidence="2" type="ORF">QR685DRAFT_103289</name>
</gene>
<evidence type="ECO:0000313" key="3">
    <source>
        <dbReference type="Proteomes" id="UP001451303"/>
    </source>
</evidence>
<keyword evidence="1" id="KW-0812">Transmembrane</keyword>
<dbReference type="Proteomes" id="UP001451303">
    <property type="component" value="Unassembled WGS sequence"/>
</dbReference>
<sequence>MGIQKEGMRKRYTRGSERYTHIITWLLFTYIHTHIYLSAMYFLHLKSYTLFRVVCLFAGMVRGNMWEQRRLPEPKRGVSARGGGCNVVVEEAYVISSVRAGLGRRKASCL</sequence>
<proteinExistence type="predicted"/>
<organism evidence="2 3">
    <name type="scientific">Neurospora intermedia</name>
    <dbReference type="NCBI Taxonomy" id="5142"/>
    <lineage>
        <taxon>Eukaryota</taxon>
        <taxon>Fungi</taxon>
        <taxon>Dikarya</taxon>
        <taxon>Ascomycota</taxon>
        <taxon>Pezizomycotina</taxon>
        <taxon>Sordariomycetes</taxon>
        <taxon>Sordariomycetidae</taxon>
        <taxon>Sordariales</taxon>
        <taxon>Sordariaceae</taxon>
        <taxon>Neurospora</taxon>
    </lineage>
</organism>
<evidence type="ECO:0000313" key="2">
    <source>
        <dbReference type="EMBL" id="KAL0466681.1"/>
    </source>
</evidence>
<reference evidence="2 3" key="1">
    <citation type="submission" date="2023-09" db="EMBL/GenBank/DDBJ databases">
        <title>Multi-omics analysis of a traditional fermented food reveals byproduct-associated fungal strains for waste-to-food upcycling.</title>
        <authorList>
            <consortium name="Lawrence Berkeley National Laboratory"/>
            <person name="Rekdal V.M."/>
            <person name="Villalobos-Escobedo J.M."/>
            <person name="Rodriguez-Valeron N."/>
            <person name="Garcia M.O."/>
            <person name="Vasquez D.P."/>
            <person name="Damayanti I."/>
            <person name="Sorensen P.M."/>
            <person name="Baidoo E.E."/>
            <person name="De Carvalho A.C."/>
            <person name="Riley R."/>
            <person name="Lipzen A."/>
            <person name="He G."/>
            <person name="Yan M."/>
            <person name="Haridas S."/>
            <person name="Daum C."/>
            <person name="Yoshinaga Y."/>
            <person name="Ng V."/>
            <person name="Grigoriev I.V."/>
            <person name="Munk R."/>
            <person name="Nuraida L."/>
            <person name="Wijaya C.H."/>
            <person name="Morales P.-C."/>
            <person name="Keasling J.D."/>
        </authorList>
    </citation>
    <scope>NUCLEOTIDE SEQUENCE [LARGE SCALE GENOMIC DNA]</scope>
    <source>
        <strain evidence="2 3">FGSC 2613</strain>
    </source>
</reference>
<accession>A0ABR3D1X5</accession>
<dbReference type="EMBL" id="JAVLET010000012">
    <property type="protein sequence ID" value="KAL0466681.1"/>
    <property type="molecule type" value="Genomic_DNA"/>
</dbReference>
<keyword evidence="1" id="KW-1133">Transmembrane helix</keyword>
<comment type="caution">
    <text evidence="2">The sequence shown here is derived from an EMBL/GenBank/DDBJ whole genome shotgun (WGS) entry which is preliminary data.</text>
</comment>